<evidence type="ECO:0000259" key="9">
    <source>
        <dbReference type="Pfam" id="PF23145"/>
    </source>
</evidence>
<dbReference type="InterPro" id="IPR036322">
    <property type="entry name" value="WD40_repeat_dom_sf"/>
</dbReference>
<dbReference type="VEuPathDB" id="FungiDB:SeMB42_g03432"/>
<dbReference type="InterPro" id="IPR039857">
    <property type="entry name" value="Ift122/121"/>
</dbReference>
<comment type="subcellular location">
    <subcellularLocation>
        <location evidence="1">Cytoplasm</location>
        <location evidence="1">Cytoskeleton</location>
        <location evidence="1">Cilium basal body</location>
    </subcellularLocation>
</comment>
<keyword evidence="7" id="KW-0206">Cytoskeleton</keyword>
<dbReference type="InterPro" id="IPR015943">
    <property type="entry name" value="WD40/YVTN_repeat-like_dom_sf"/>
</dbReference>
<keyword evidence="5" id="KW-0970">Cilium biogenesis/degradation</keyword>
<dbReference type="SMART" id="SM00320">
    <property type="entry name" value="WD40"/>
    <property type="match status" value="5"/>
</dbReference>
<evidence type="ECO:0000259" key="10">
    <source>
        <dbReference type="Pfam" id="PF23390"/>
    </source>
</evidence>
<evidence type="ECO:0000256" key="4">
    <source>
        <dbReference type="ARBA" id="ARBA00022737"/>
    </source>
</evidence>
<dbReference type="Pfam" id="PF25170">
    <property type="entry name" value="TPR_WDR35"/>
    <property type="match status" value="1"/>
</dbReference>
<keyword evidence="4" id="KW-0677">Repeat</keyword>
<dbReference type="GO" id="GO:0035721">
    <property type="term" value="P:intraciliary retrograde transport"/>
    <property type="evidence" value="ECO:0007669"/>
    <property type="project" value="TreeGrafter"/>
</dbReference>
<reference evidence="13 14" key="1">
    <citation type="journal article" date="2019" name="Sci. Rep.">
        <title>Comparative genomics of chytrid fungi reveal insights into the obligate biotrophic and pathogenic lifestyle of Synchytrium endobioticum.</title>
        <authorList>
            <person name="van de Vossenberg B.T.L.H."/>
            <person name="Warris S."/>
            <person name="Nguyen H.D.T."/>
            <person name="van Gent-Pelzer M.P.E."/>
            <person name="Joly D.L."/>
            <person name="van de Geest H.C."/>
            <person name="Bonants P.J.M."/>
            <person name="Smith D.S."/>
            <person name="Levesque C.A."/>
            <person name="van der Lee T.A.J."/>
        </authorList>
    </citation>
    <scope>NUCLEOTIDE SEQUENCE [LARGE SCALE GENOMIC DNA]</scope>
    <source>
        <strain evidence="13 14">LEV6574</strain>
    </source>
</reference>
<dbReference type="PIRSF" id="PIRSF037536">
    <property type="entry name" value="WD_repeat_p35"/>
    <property type="match status" value="1"/>
</dbReference>
<dbReference type="InterPro" id="IPR056170">
    <property type="entry name" value="Znf_IFT121-like"/>
</dbReference>
<dbReference type="Pfam" id="PF25768">
    <property type="entry name" value="TPR_IFT121"/>
    <property type="match status" value="1"/>
</dbReference>
<evidence type="ECO:0000313" key="13">
    <source>
        <dbReference type="EMBL" id="TPX46968.1"/>
    </source>
</evidence>
<dbReference type="Proteomes" id="UP000320475">
    <property type="component" value="Unassembled WGS sequence"/>
</dbReference>
<evidence type="ECO:0000256" key="8">
    <source>
        <dbReference type="ARBA" id="ARBA00023273"/>
    </source>
</evidence>
<dbReference type="GO" id="GO:0097730">
    <property type="term" value="C:non-motile cilium"/>
    <property type="evidence" value="ECO:0007669"/>
    <property type="project" value="TreeGrafter"/>
</dbReference>
<accession>A0A507D6T4</accession>
<protein>
    <submittedName>
        <fullName evidence="13">Uncharacterized protein</fullName>
    </submittedName>
</protein>
<evidence type="ECO:0000256" key="6">
    <source>
        <dbReference type="ARBA" id="ARBA00023069"/>
    </source>
</evidence>
<dbReference type="InterPro" id="IPR056158">
    <property type="entry name" value="Beta-prop_IFT121_2nd"/>
</dbReference>
<dbReference type="AlphaFoldDB" id="A0A507D6T4"/>
<feature type="domain" description="IFT121 second beta-propeller" evidence="10">
    <location>
        <begin position="347"/>
        <end position="683"/>
    </location>
</feature>
<evidence type="ECO:0000259" key="11">
    <source>
        <dbReference type="Pfam" id="PF24797"/>
    </source>
</evidence>
<evidence type="ECO:0000259" key="12">
    <source>
        <dbReference type="Pfam" id="PF25768"/>
    </source>
</evidence>
<keyword evidence="6" id="KW-0969">Cilium</keyword>
<evidence type="ECO:0000256" key="5">
    <source>
        <dbReference type="ARBA" id="ARBA00022794"/>
    </source>
</evidence>
<dbReference type="InterPro" id="IPR001680">
    <property type="entry name" value="WD40_rpt"/>
</dbReference>
<evidence type="ECO:0000256" key="1">
    <source>
        <dbReference type="ARBA" id="ARBA00004120"/>
    </source>
</evidence>
<dbReference type="PANTHER" id="PTHR12764">
    <property type="entry name" value="WD REPEAT DOMAIN-RELATED"/>
    <property type="match status" value="1"/>
</dbReference>
<dbReference type="GO" id="GO:0061512">
    <property type="term" value="P:protein localization to cilium"/>
    <property type="evidence" value="ECO:0007669"/>
    <property type="project" value="TreeGrafter"/>
</dbReference>
<feature type="domain" description="IFT121-like zinc finger" evidence="9">
    <location>
        <begin position="1165"/>
        <end position="1202"/>
    </location>
</feature>
<evidence type="ECO:0000256" key="3">
    <source>
        <dbReference type="ARBA" id="ARBA00022574"/>
    </source>
</evidence>
<dbReference type="Pfam" id="PF23145">
    <property type="entry name" value="Zf_2nd_IFT121"/>
    <property type="match status" value="1"/>
</dbReference>
<dbReference type="Pfam" id="PF24797">
    <property type="entry name" value="Beta-prop_WDR35_TULP_N"/>
    <property type="match status" value="1"/>
</dbReference>
<feature type="domain" description="IFT121/TULP4 N-terminal" evidence="11">
    <location>
        <begin position="1"/>
        <end position="337"/>
    </location>
</feature>
<dbReference type="PANTHER" id="PTHR12764:SF5">
    <property type="entry name" value="LD29485P"/>
    <property type="match status" value="1"/>
</dbReference>
<organism evidence="13 14">
    <name type="scientific">Synchytrium endobioticum</name>
    <dbReference type="NCBI Taxonomy" id="286115"/>
    <lineage>
        <taxon>Eukaryota</taxon>
        <taxon>Fungi</taxon>
        <taxon>Fungi incertae sedis</taxon>
        <taxon>Chytridiomycota</taxon>
        <taxon>Chytridiomycota incertae sedis</taxon>
        <taxon>Chytridiomycetes</taxon>
        <taxon>Synchytriales</taxon>
        <taxon>Synchytriaceae</taxon>
        <taxon>Synchytrium</taxon>
    </lineage>
</organism>
<dbReference type="Pfam" id="PF23390">
    <property type="entry name" value="Beta-prop_WDR35_2nd"/>
    <property type="match status" value="1"/>
</dbReference>
<dbReference type="InterPro" id="IPR057361">
    <property type="entry name" value="TPR_WDR35"/>
</dbReference>
<dbReference type="GO" id="GO:0030991">
    <property type="term" value="C:intraciliary transport particle A"/>
    <property type="evidence" value="ECO:0007669"/>
    <property type="project" value="TreeGrafter"/>
</dbReference>
<name>A0A507D6T4_9FUNG</name>
<proteinExistence type="predicted"/>
<dbReference type="GO" id="GO:1905515">
    <property type="term" value="P:non-motile cilium assembly"/>
    <property type="evidence" value="ECO:0007669"/>
    <property type="project" value="TreeGrafter"/>
</dbReference>
<comment type="caution">
    <text evidence="13">The sequence shown here is derived from an EMBL/GenBank/DDBJ whole genome shotgun (WGS) entry which is preliminary data.</text>
</comment>
<evidence type="ECO:0000256" key="7">
    <source>
        <dbReference type="ARBA" id="ARBA00023212"/>
    </source>
</evidence>
<feature type="domain" description="IFT121-like TPR repeats" evidence="12">
    <location>
        <begin position="1035"/>
        <end position="1134"/>
    </location>
</feature>
<gene>
    <name evidence="13" type="ORF">SeLEV6574_g02909</name>
</gene>
<dbReference type="InterPro" id="IPR017233">
    <property type="entry name" value="WDR35"/>
</dbReference>
<dbReference type="Gene3D" id="1.25.40.470">
    <property type="match status" value="1"/>
</dbReference>
<keyword evidence="8" id="KW-0966">Cell projection</keyword>
<keyword evidence="2" id="KW-0963">Cytoplasm</keyword>
<keyword evidence="3" id="KW-0853">WD repeat</keyword>
<dbReference type="InterPro" id="IPR057979">
    <property type="entry name" value="TPR_IFT121"/>
</dbReference>
<evidence type="ECO:0000256" key="2">
    <source>
        <dbReference type="ARBA" id="ARBA00022490"/>
    </source>
</evidence>
<dbReference type="EMBL" id="QEAM01000088">
    <property type="protein sequence ID" value="TPX46968.1"/>
    <property type="molecule type" value="Genomic_DNA"/>
</dbReference>
<dbReference type="Gene3D" id="2.130.10.10">
    <property type="entry name" value="YVTN repeat-like/Quinoprotein amine dehydrogenase"/>
    <property type="match status" value="2"/>
</dbReference>
<dbReference type="OrthoDB" id="10260567at2759"/>
<sequence>MFVYLSKKIAIPNNVRVETLAWDNDPGWIAVGGAGGLLKVLKVDDTPTFDAIQQQQNNASSSLSMNQTLQGHHSTVLCSVWNNQHSKLTTSDEKGVIIVWVLYQGIWYEEMINNRNRSVVVGMCWDRDGTRICIAYADGAVIVGGVDGNRLWGKELKNLQLAHLAWSPDGRNLLFVLAQGELHLYDAEGNLVTKIAGHGNDMGAAVKVASIDWYNGIPGSPDLQRPVLAILYENGRLQLSRDEKDSSPILIDTMLLRPKAKWSPSGNIIAVSGILSPVTQQSQQQKEVAVVQFYDAFGIVLRTLKVPGSYISSIAWDRSGVKLAASVDNFVYFANIRLDRLWGTIARDVIVYSSNREGIGEVLQFWNCRSGEMHSRSVAKLRHLASYRQLCAAVAPSADGSDSQQVTIHNAIGNSIHTFAIPFNPVHIAMNKSLIFVVSMEGIIAVWQFKKPAGSGVIDDDVTRKRDAAEMERAFHIDFLGNGSVEPSSVVEMMQQHGSKATADSVTSITCNDTHLVISRRSGTIIRILLPTLTVDSAYSLPCQPQFIRVNSNGNRIGIVDSNGILRVFDFGHAGNAISGNIANGNATGISSASNTNQALEPRLLPVERKDVSDVKWADDDAELLACTEKNKICVIRGADAEEPVPCMGYVCALESLEVTAVLLDELVRDPEHPAKNHILHFESLRLREIRAVLAESGLEAAFQYACLAPHPRLWKVVADAALDQLDFATAQKCYVRSGDYQNLQLVKRLLKIDDKPKQQAEIAALQQDYDKAEKIYLSIDRRDLALDLRTRIGDFIRVAQLARAPGAQGAADDARVEAAWKAIGDQYRDKQMWAQAAIYYKQSKTLERLAECRYNSEDFEGLSSMVDEVPESSPLLRDIALKLASVGMCDQASAAYLRMGDIKAAVDTCIYLNQWNIAIDIAEKHRIKEVNTLLYRHAERLLLDGKLFEAISLYRKANQCLKAAGLLYKLADDVAKHDRDHLRLKKLYVVAALEVERHHDLIKAGKNHGGVKDVLSASITTDLDIPVSTARHLDKPWRAALAHHLFLLAQRQHATGQWEAATRTCVRLKEYEDVFGNQDMKQQTLALLCLSAIRCGRLSTASKALSRLEAEHTDSSNFEDLAVAIFSKFAPVDPSMQQMICCNCGTGVHDSATSCPACQQHFAPCIASGAPILDVNCFTCTTCKQHALLQNLPSFSCCPLVRLSILLLLALC</sequence>
<dbReference type="SUPFAM" id="SSF50978">
    <property type="entry name" value="WD40 repeat-like"/>
    <property type="match status" value="2"/>
</dbReference>
<evidence type="ECO:0000313" key="14">
    <source>
        <dbReference type="Proteomes" id="UP000320475"/>
    </source>
</evidence>
<dbReference type="InterPro" id="IPR056159">
    <property type="entry name" value="Beta-prop_IFT121_TULP_N"/>
</dbReference>